<accession>A0ACA9P2U9</accession>
<gene>
    <name evidence="1" type="ORF">SCALOS_LOCUS9970</name>
</gene>
<proteinExistence type="predicted"/>
<evidence type="ECO:0000313" key="2">
    <source>
        <dbReference type="Proteomes" id="UP000789860"/>
    </source>
</evidence>
<dbReference type="Proteomes" id="UP000789860">
    <property type="component" value="Unassembled WGS sequence"/>
</dbReference>
<protein>
    <submittedName>
        <fullName evidence="1">3740_t:CDS:1</fullName>
    </submittedName>
</protein>
<sequence>PTRTTTKRSFIPRKLDDVIDVERDIMKVAQAQSNDNIRIESENQATIVLKEITREMNDQKESENEDQDDLEDIESGDDKATIKMSIKERKKIAKEEAREK</sequence>
<keyword evidence="2" id="KW-1185">Reference proteome</keyword>
<name>A0ACA9P2U9_9GLOM</name>
<dbReference type="EMBL" id="CAJVPM010034283">
    <property type="protein sequence ID" value="CAG8686970.1"/>
    <property type="molecule type" value="Genomic_DNA"/>
</dbReference>
<feature type="non-terminal residue" evidence="1">
    <location>
        <position position="1"/>
    </location>
</feature>
<organism evidence="1 2">
    <name type="scientific">Scutellospora calospora</name>
    <dbReference type="NCBI Taxonomy" id="85575"/>
    <lineage>
        <taxon>Eukaryota</taxon>
        <taxon>Fungi</taxon>
        <taxon>Fungi incertae sedis</taxon>
        <taxon>Mucoromycota</taxon>
        <taxon>Glomeromycotina</taxon>
        <taxon>Glomeromycetes</taxon>
        <taxon>Diversisporales</taxon>
        <taxon>Gigasporaceae</taxon>
        <taxon>Scutellospora</taxon>
    </lineage>
</organism>
<reference evidence="1" key="1">
    <citation type="submission" date="2021-06" db="EMBL/GenBank/DDBJ databases">
        <authorList>
            <person name="Kallberg Y."/>
            <person name="Tangrot J."/>
            <person name="Rosling A."/>
        </authorList>
    </citation>
    <scope>NUCLEOTIDE SEQUENCE</scope>
    <source>
        <strain evidence="1">AU212A</strain>
    </source>
</reference>
<evidence type="ECO:0000313" key="1">
    <source>
        <dbReference type="EMBL" id="CAG8686970.1"/>
    </source>
</evidence>
<feature type="non-terminal residue" evidence="1">
    <location>
        <position position="100"/>
    </location>
</feature>
<comment type="caution">
    <text evidence="1">The sequence shown here is derived from an EMBL/GenBank/DDBJ whole genome shotgun (WGS) entry which is preliminary data.</text>
</comment>